<evidence type="ECO:0000256" key="1">
    <source>
        <dbReference type="SAM" id="MobiDB-lite"/>
    </source>
</evidence>
<evidence type="ECO:0000259" key="2">
    <source>
        <dbReference type="PROSITE" id="PS50195"/>
    </source>
</evidence>
<feature type="region of interest" description="Disordered" evidence="1">
    <location>
        <begin position="294"/>
        <end position="319"/>
    </location>
</feature>
<dbReference type="SUPFAM" id="SSF64268">
    <property type="entry name" value="PX domain"/>
    <property type="match status" value="1"/>
</dbReference>
<dbReference type="PROSITE" id="PS50195">
    <property type="entry name" value="PX"/>
    <property type="match status" value="1"/>
</dbReference>
<feature type="region of interest" description="Disordered" evidence="1">
    <location>
        <begin position="158"/>
        <end position="178"/>
    </location>
</feature>
<protein>
    <recommendedName>
        <fullName evidence="2">PX domain-containing protein</fullName>
    </recommendedName>
</protein>
<dbReference type="InterPro" id="IPR036871">
    <property type="entry name" value="PX_dom_sf"/>
</dbReference>
<proteinExistence type="predicted"/>
<dbReference type="AlphaFoldDB" id="A0AAD5Q7Q1"/>
<name>A0AAD5Q7Q1_PYTIN</name>
<reference evidence="3" key="1">
    <citation type="submission" date="2021-12" db="EMBL/GenBank/DDBJ databases">
        <title>Prjna785345.</title>
        <authorList>
            <person name="Rujirawat T."/>
            <person name="Krajaejun T."/>
        </authorList>
    </citation>
    <scope>NUCLEOTIDE SEQUENCE</scope>
    <source>
        <strain evidence="3">Pi057C3</strain>
    </source>
</reference>
<feature type="compositionally biased region" description="Low complexity" evidence="1">
    <location>
        <begin position="163"/>
        <end position="173"/>
    </location>
</feature>
<dbReference type="InterPro" id="IPR001683">
    <property type="entry name" value="PX_dom"/>
</dbReference>
<sequence length="398" mass="44734">MDVLTPSPLRLRVRAARQRDSAVVYEIHCRFSLTPVPAPNDALGRLRDGSLLAPGDAVEWTVWKSFSDFQAFDAAMRSQPSAFTRMMVTVAFAPEHKVRTFFHQDQSATFLERRRKELDYYLQRILLLSNVGELTTHAGSAVLADFLGAGEFVPSLRTGRGDVTPTSTTSSVSDISLGGGGSLRQLQIDLQSSCPSSSERSEPETKSRKQYKREIEQEISSRYGDAMLKLFKKRARLFRQENDSLRAARVFIAYLDEHFDREFARWLLYRFQRSLRDSEHRAALVSASSGADMRHSSKIRRNSVDTVVSPESSRARRRKNDQALLAHVEHISRGNAQLVSAFKRAAKALGTGEMIPADFVSFLRTTFAKEADTILHLVVDAVPTRRLREELRAAASTP</sequence>
<evidence type="ECO:0000313" key="3">
    <source>
        <dbReference type="EMBL" id="KAJ0399034.1"/>
    </source>
</evidence>
<feature type="compositionally biased region" description="Basic and acidic residues" evidence="1">
    <location>
        <begin position="199"/>
        <end position="213"/>
    </location>
</feature>
<keyword evidence="4" id="KW-1185">Reference proteome</keyword>
<comment type="caution">
    <text evidence="3">The sequence shown here is derived from an EMBL/GenBank/DDBJ whole genome shotgun (WGS) entry which is preliminary data.</text>
</comment>
<dbReference type="InterPro" id="IPR057634">
    <property type="entry name" value="PAH_ZNF598/HEL2"/>
</dbReference>
<dbReference type="EMBL" id="JAKCXM010000196">
    <property type="protein sequence ID" value="KAJ0399034.1"/>
    <property type="molecule type" value="Genomic_DNA"/>
</dbReference>
<accession>A0AAD5Q7Q1</accession>
<gene>
    <name evidence="3" type="ORF">P43SY_006905</name>
</gene>
<feature type="domain" description="PX" evidence="2">
    <location>
        <begin position="3"/>
        <end position="153"/>
    </location>
</feature>
<dbReference type="Pfam" id="PF00787">
    <property type="entry name" value="PX"/>
    <property type="match status" value="1"/>
</dbReference>
<feature type="region of interest" description="Disordered" evidence="1">
    <location>
        <begin position="192"/>
        <end position="213"/>
    </location>
</feature>
<dbReference type="Gene3D" id="3.30.1520.10">
    <property type="entry name" value="Phox-like domain"/>
    <property type="match status" value="1"/>
</dbReference>
<evidence type="ECO:0000313" key="4">
    <source>
        <dbReference type="Proteomes" id="UP001209570"/>
    </source>
</evidence>
<dbReference type="GO" id="GO:0035091">
    <property type="term" value="F:phosphatidylinositol binding"/>
    <property type="evidence" value="ECO:0007669"/>
    <property type="project" value="InterPro"/>
</dbReference>
<dbReference type="Pfam" id="PF23202">
    <property type="entry name" value="PAH_ZNF598"/>
    <property type="match status" value="1"/>
</dbReference>
<organism evidence="3 4">
    <name type="scientific">Pythium insidiosum</name>
    <name type="common">Pythiosis disease agent</name>
    <dbReference type="NCBI Taxonomy" id="114742"/>
    <lineage>
        <taxon>Eukaryota</taxon>
        <taxon>Sar</taxon>
        <taxon>Stramenopiles</taxon>
        <taxon>Oomycota</taxon>
        <taxon>Peronosporomycetes</taxon>
        <taxon>Pythiales</taxon>
        <taxon>Pythiaceae</taxon>
        <taxon>Pythium</taxon>
    </lineage>
</organism>
<dbReference type="Proteomes" id="UP001209570">
    <property type="component" value="Unassembled WGS sequence"/>
</dbReference>